<evidence type="ECO:0000313" key="2">
    <source>
        <dbReference type="Proteomes" id="UP000654108"/>
    </source>
</evidence>
<dbReference type="Proteomes" id="UP000654108">
    <property type="component" value="Unassembled WGS sequence"/>
</dbReference>
<evidence type="ECO:0000313" key="1">
    <source>
        <dbReference type="EMBL" id="MBD8065352.1"/>
    </source>
</evidence>
<accession>A0A927FU10</accession>
<dbReference type="RefSeq" id="WP_191774190.1">
    <property type="nucleotide sequence ID" value="NZ_JACYFU010000002.1"/>
</dbReference>
<proteinExistence type="predicted"/>
<organism evidence="1 2">
    <name type="scientific">Devosia oryzisoli</name>
    <dbReference type="NCBI Taxonomy" id="2774138"/>
    <lineage>
        <taxon>Bacteria</taxon>
        <taxon>Pseudomonadati</taxon>
        <taxon>Pseudomonadota</taxon>
        <taxon>Alphaproteobacteria</taxon>
        <taxon>Hyphomicrobiales</taxon>
        <taxon>Devosiaceae</taxon>
        <taxon>Devosia</taxon>
    </lineage>
</organism>
<sequence length="139" mass="15070">MDRVQADARWGPYPHGTEATVSAAQGVLFLPPVKDSDGPSLLDGKRDDLGHAWHEFVAYVVQFEAMDADMRRGILDQFASLEGFASPANVNAITLSFDPALFGLRAYLFARDQGGRDFAARVISGDVDFATEEGGPMHP</sequence>
<reference evidence="1" key="1">
    <citation type="submission" date="2020-09" db="EMBL/GenBank/DDBJ databases">
        <title>Genome seq and assembly of Devosia sp.</title>
        <authorList>
            <person name="Chhetri G."/>
        </authorList>
    </citation>
    <scope>NUCLEOTIDE SEQUENCE</scope>
    <source>
        <strain evidence="1">PTR5</strain>
    </source>
</reference>
<dbReference type="EMBL" id="JACYFU010000002">
    <property type="protein sequence ID" value="MBD8065352.1"/>
    <property type="molecule type" value="Genomic_DNA"/>
</dbReference>
<gene>
    <name evidence="1" type="ORF">IC608_07685</name>
</gene>
<dbReference type="AlphaFoldDB" id="A0A927FU10"/>
<keyword evidence="2" id="KW-1185">Reference proteome</keyword>
<protein>
    <submittedName>
        <fullName evidence="1">Uncharacterized protein</fullName>
    </submittedName>
</protein>
<comment type="caution">
    <text evidence="1">The sequence shown here is derived from an EMBL/GenBank/DDBJ whole genome shotgun (WGS) entry which is preliminary data.</text>
</comment>
<name>A0A927FU10_9HYPH</name>